<evidence type="ECO:0000256" key="1">
    <source>
        <dbReference type="ARBA" id="ARBA00009729"/>
    </source>
</evidence>
<dbReference type="InterPro" id="IPR019460">
    <property type="entry name" value="Atg11_C"/>
</dbReference>
<comment type="similarity">
    <text evidence="1 6">Belongs to the ATG11 family.</text>
</comment>
<dbReference type="GO" id="GO:0060090">
    <property type="term" value="F:molecular adaptor activity"/>
    <property type="evidence" value="ECO:0007669"/>
    <property type="project" value="TreeGrafter"/>
</dbReference>
<dbReference type="GO" id="GO:0000422">
    <property type="term" value="P:autophagy of mitochondrion"/>
    <property type="evidence" value="ECO:0007669"/>
    <property type="project" value="TreeGrafter"/>
</dbReference>
<feature type="domain" description="Autophagy protein ATG17-like" evidence="9">
    <location>
        <begin position="110"/>
        <end position="422"/>
    </location>
</feature>
<dbReference type="Pfam" id="PF10377">
    <property type="entry name" value="ATG11"/>
    <property type="match status" value="1"/>
</dbReference>
<feature type="compositionally biased region" description="Low complexity" evidence="8">
    <location>
        <begin position="1202"/>
        <end position="1226"/>
    </location>
</feature>
<dbReference type="GO" id="GO:0000045">
    <property type="term" value="P:autophagosome assembly"/>
    <property type="evidence" value="ECO:0007669"/>
    <property type="project" value="UniProtKB-UniRule"/>
</dbReference>
<keyword evidence="2 6" id="KW-0813">Transport</keyword>
<evidence type="ECO:0000259" key="9">
    <source>
        <dbReference type="Pfam" id="PF04108"/>
    </source>
</evidence>
<feature type="compositionally biased region" description="Polar residues" evidence="8">
    <location>
        <begin position="1045"/>
        <end position="1056"/>
    </location>
</feature>
<evidence type="ECO:0000256" key="3">
    <source>
        <dbReference type="ARBA" id="ARBA00022927"/>
    </source>
</evidence>
<dbReference type="GO" id="GO:0034517">
    <property type="term" value="P:ribophagy"/>
    <property type="evidence" value="ECO:0007669"/>
    <property type="project" value="TreeGrafter"/>
</dbReference>
<dbReference type="GO" id="GO:0034045">
    <property type="term" value="C:phagophore assembly site membrane"/>
    <property type="evidence" value="ECO:0007669"/>
    <property type="project" value="UniProtKB-SubCell"/>
</dbReference>
<dbReference type="GO" id="GO:0019901">
    <property type="term" value="F:protein kinase binding"/>
    <property type="evidence" value="ECO:0007669"/>
    <property type="project" value="TreeGrafter"/>
</dbReference>
<comment type="function">
    <text evidence="6">Involved in cytoplasm to vacuole transport (Cvt), pexophagy, mitophagy and nucleophagy. Recruits mitochondria for their selective degradation via autophagy (mitophagy) during starvation. Works as scaffold proteins that recruit ATG proteins to the pre-autophagosome (PAS), the site of vesicle/autophagosome formation. Required for the Cvt vesicles completion.</text>
</comment>
<gene>
    <name evidence="11" type="ORF">QCA50_020293</name>
</gene>
<keyword evidence="12" id="KW-1185">Reference proteome</keyword>
<reference evidence="11 12" key="1">
    <citation type="submission" date="2022-09" db="EMBL/GenBank/DDBJ databases">
        <authorList>
            <person name="Palmer J.M."/>
        </authorList>
    </citation>
    <scope>NUCLEOTIDE SEQUENCE [LARGE SCALE GENOMIC DNA]</scope>
    <source>
        <strain evidence="11 12">DSM 7382</strain>
    </source>
</reference>
<feature type="coiled-coil region" evidence="7">
    <location>
        <begin position="538"/>
        <end position="795"/>
    </location>
</feature>
<evidence type="ECO:0000313" key="11">
    <source>
        <dbReference type="EMBL" id="KAK7676717.1"/>
    </source>
</evidence>
<dbReference type="GO" id="GO:0034727">
    <property type="term" value="P:piecemeal microautophagy of the nucleus"/>
    <property type="evidence" value="ECO:0007669"/>
    <property type="project" value="TreeGrafter"/>
</dbReference>
<feature type="compositionally biased region" description="Basic residues" evidence="8">
    <location>
        <begin position="1032"/>
        <end position="1043"/>
    </location>
</feature>
<accession>A0AAW0FAK7</accession>
<dbReference type="Pfam" id="PF04108">
    <property type="entry name" value="ATG17_like"/>
    <property type="match status" value="1"/>
</dbReference>
<protein>
    <recommendedName>
        <fullName evidence="6">Autophagy-related protein 11</fullName>
    </recommendedName>
</protein>
<dbReference type="GO" id="GO:0015031">
    <property type="term" value="P:protein transport"/>
    <property type="evidence" value="ECO:0007669"/>
    <property type="project" value="UniProtKB-KW"/>
</dbReference>
<keyword evidence="4 6" id="KW-0072">Autophagy</keyword>
<dbReference type="PANTHER" id="PTHR13222:SF1">
    <property type="entry name" value="RB1-INDUCIBLE COILED-COIL PROTEIN 1"/>
    <property type="match status" value="1"/>
</dbReference>
<name>A0AAW0FAK7_9APHY</name>
<keyword evidence="3 6" id="KW-0653">Protein transport</keyword>
<evidence type="ECO:0000256" key="5">
    <source>
        <dbReference type="ARBA" id="ARBA00023054"/>
    </source>
</evidence>
<feature type="region of interest" description="Disordered" evidence="8">
    <location>
        <begin position="1251"/>
        <end position="1361"/>
    </location>
</feature>
<evidence type="ECO:0000256" key="8">
    <source>
        <dbReference type="SAM" id="MobiDB-lite"/>
    </source>
</evidence>
<keyword evidence="5 7" id="KW-0175">Coiled coil</keyword>
<dbReference type="PANTHER" id="PTHR13222">
    <property type="entry name" value="RB1-INDUCIBLE COILED-COIL"/>
    <property type="match status" value="1"/>
</dbReference>
<comment type="caution">
    <text evidence="11">The sequence shown here is derived from an EMBL/GenBank/DDBJ whole genome shotgun (WGS) entry which is preliminary data.</text>
</comment>
<feature type="compositionally biased region" description="Polar residues" evidence="8">
    <location>
        <begin position="1288"/>
        <end position="1301"/>
    </location>
</feature>
<comment type="subunit">
    <text evidence="6">Homodimer.</text>
</comment>
<dbReference type="GO" id="GO:1990316">
    <property type="term" value="C:Atg1/ULK1 kinase complex"/>
    <property type="evidence" value="ECO:0007669"/>
    <property type="project" value="TreeGrafter"/>
</dbReference>
<dbReference type="Proteomes" id="UP001385951">
    <property type="component" value="Unassembled WGS sequence"/>
</dbReference>
<keyword evidence="6" id="KW-0926">Vacuole</keyword>
<dbReference type="GO" id="GO:1903599">
    <property type="term" value="P:positive regulation of autophagy of mitochondrion"/>
    <property type="evidence" value="ECO:0007669"/>
    <property type="project" value="UniProtKB-UniRule"/>
</dbReference>
<dbReference type="InterPro" id="IPR045326">
    <property type="entry name" value="ATG17-like_dom"/>
</dbReference>
<evidence type="ECO:0000313" key="12">
    <source>
        <dbReference type="Proteomes" id="UP001385951"/>
    </source>
</evidence>
<evidence type="ECO:0000256" key="6">
    <source>
        <dbReference type="RuleBase" id="RU367075"/>
    </source>
</evidence>
<proteinExistence type="inferred from homology"/>
<feature type="compositionally biased region" description="Low complexity" evidence="8">
    <location>
        <begin position="1275"/>
        <end position="1287"/>
    </location>
</feature>
<dbReference type="InterPro" id="IPR040040">
    <property type="entry name" value="ATG11"/>
</dbReference>
<evidence type="ECO:0000256" key="7">
    <source>
        <dbReference type="SAM" id="Coils"/>
    </source>
</evidence>
<dbReference type="GO" id="GO:0061709">
    <property type="term" value="P:reticulophagy"/>
    <property type="evidence" value="ECO:0007669"/>
    <property type="project" value="TreeGrafter"/>
</dbReference>
<comment type="subcellular location">
    <subcellularLocation>
        <location evidence="6">Preautophagosomal structure membrane</location>
        <topology evidence="6">Peripheral membrane protein</topology>
    </subcellularLocation>
    <subcellularLocation>
        <location evidence="6">Vacuole membrane</location>
        <topology evidence="6">Peripheral membrane protein</topology>
    </subcellularLocation>
    <text evidence="6">During pexophagy, accumulates in the vacuolar membrane region, where the peroxisomes contact the vacuole.</text>
</comment>
<feature type="region of interest" description="Disordered" evidence="8">
    <location>
        <begin position="1160"/>
        <end position="1227"/>
    </location>
</feature>
<sequence>MIQICRAEDGQVFQVNTTLNEIERLGSLERFLGEETGVDHDSVLAYLSDGTRLRSDNVRELAGDKDQTIFVFNKTYLDYDIDDVLDRLRVQAPLQPPAEDRVAAPAKPSQLATAYLRTAHIHSDEIDRTVNSLRHQLNALKIASSTLDLHVLAISDAFEGISSNAQQELNKQATLLDGIDADLDIIGQVEVHREFLSVGVRKAIDAGEKPRTLGNYVKRERMVEVAQNCQRVHSNMKKLFTEAEESMDELRDGANTVRTTVADDGVLKEAELSVRRSKDLVDKITDAVGSLEKITPSSSKLEEMQRLDVSLREELVHATELKNHFTESFIHALRQISVLNNYLVELPIQLTSLQTAFRDKTKFAHIQRLHHLLYVYGATVIEIVRRKEFAQLFYRRAQIMLEIMAKLSSNERKRRQLFRGEVHGQLPFDIKGMDEPVPSIDFTPTRPSDTPYSLERSDVETLMHVLDDLEHFARDSSNHIALTSVQDARAGLEKLIVKMDSLESGFDRIAERSLLSSSRWVNSRRRHTEADEQAYTELEAHIAELKHAKAEQDAAHQRERRALEQELAQLRSQLTESDTARTALERDIHSLKAHLESETTSRRILEARNNELTSEATKQRNDLATALAEATGQTKTAEALRQELTQARAEFEEVKSLESRNASNVANLLEEQARALRRLEEARSRGEDLESQIQQARKESDELQQALSEASKDKDRLLRAQASEHDRLLRDHIAEADGDRAVLEHQYLELQAALENTERQLKDARAQVEMANSDAMGLREELQRVEHEVREARHVERVLREDLREGRVSQSDFELQLENSNRLIAQILDVALRFRESHVKALAAAQAMTVHPGSSKNAAVSASLSESSFSALRRGVTNHLDEPLPIDPSDPAAALEILRTFDHDQFLEAIQKTGSTIRKWQKQCKEYRERAKGKISFRNFAKGDLALFLPTRNSVSKPWAAFNVSFPHYFLQATGHLAEQLKTREWVVARITSITERVVDVRDASTNPYGLGDGVKYYMLEVEDWTQSHNSSSHHHHSSKRRTGIVSSSNRQQGTLETEGILSTSPPTTPPSGPGTGMSPPADGALSTPPAPPEPEVEDSFTVTHPLNGRLFPSPTRTNSIPTAGPSSLSRLLAQADGSLSSESAAGVVQSPLDIIPQIPLPLGARDSNTSSHLLQPPPSPIRSTAPSTPQIGTQGTGSGSGPSTITLRPGSRASKQSSSSRFSNRVPFAPAAPSIAKPTATAALAVGEQQLTPGSPGTSPPSKPSPRKIQNRLSGSSINPSPESSPTEGMTNLSNILAQKSQHRRSRTTSHSIIRNSPLAAAFPTSKTTPEIDTNNSMKASGSAAGSPPGPNLPTGVTARSRLASLASSWGVSFARKRLSEVPQSPSGSGNASENEN</sequence>
<keyword evidence="6" id="KW-0472">Membrane</keyword>
<feature type="compositionally biased region" description="Polar residues" evidence="8">
    <location>
        <begin position="1326"/>
        <end position="1340"/>
    </location>
</feature>
<feature type="domain" description="Autophagy-related protein 11 C-terminal" evidence="10">
    <location>
        <begin position="910"/>
        <end position="1023"/>
    </location>
</feature>
<evidence type="ECO:0000256" key="2">
    <source>
        <dbReference type="ARBA" id="ARBA00022448"/>
    </source>
</evidence>
<dbReference type="GO" id="GO:0005774">
    <property type="term" value="C:vacuolar membrane"/>
    <property type="evidence" value="ECO:0007669"/>
    <property type="project" value="UniProtKB-SubCell"/>
</dbReference>
<evidence type="ECO:0000259" key="10">
    <source>
        <dbReference type="Pfam" id="PF10377"/>
    </source>
</evidence>
<feature type="compositionally biased region" description="Polar residues" evidence="8">
    <location>
        <begin position="1115"/>
        <end position="1126"/>
    </location>
</feature>
<evidence type="ECO:0000256" key="4">
    <source>
        <dbReference type="ARBA" id="ARBA00023006"/>
    </source>
</evidence>
<organism evidence="11 12">
    <name type="scientific">Cerrena zonata</name>
    <dbReference type="NCBI Taxonomy" id="2478898"/>
    <lineage>
        <taxon>Eukaryota</taxon>
        <taxon>Fungi</taxon>
        <taxon>Dikarya</taxon>
        <taxon>Basidiomycota</taxon>
        <taxon>Agaricomycotina</taxon>
        <taxon>Agaricomycetes</taxon>
        <taxon>Polyporales</taxon>
        <taxon>Cerrenaceae</taxon>
        <taxon>Cerrena</taxon>
    </lineage>
</organism>
<feature type="region of interest" description="Disordered" evidence="8">
    <location>
        <begin position="1029"/>
        <end position="1126"/>
    </location>
</feature>
<dbReference type="EMBL" id="JASBNA010000106">
    <property type="protein sequence ID" value="KAK7676717.1"/>
    <property type="molecule type" value="Genomic_DNA"/>
</dbReference>